<comment type="caution">
    <text evidence="2">The sequence shown here is derived from an EMBL/GenBank/DDBJ whole genome shotgun (WGS) entry which is preliminary data.</text>
</comment>
<reference evidence="2 3" key="1">
    <citation type="journal article" date="2022" name="bioRxiv">
        <title>Genomics of Preaxostyla Flagellates Illuminates Evolutionary Transitions and the Path Towards Mitochondrial Loss.</title>
        <authorList>
            <person name="Novak L.V.F."/>
            <person name="Treitli S.C."/>
            <person name="Pyrih J."/>
            <person name="Halakuc P."/>
            <person name="Pipaliya S.V."/>
            <person name="Vacek V."/>
            <person name="Brzon O."/>
            <person name="Soukal P."/>
            <person name="Eme L."/>
            <person name="Dacks J.B."/>
            <person name="Karnkowska A."/>
            <person name="Elias M."/>
            <person name="Hampl V."/>
        </authorList>
    </citation>
    <scope>NUCLEOTIDE SEQUENCE [LARGE SCALE GENOMIC DNA]</scope>
    <source>
        <strain evidence="2">NAU3</strain>
        <tissue evidence="2">Gut</tissue>
    </source>
</reference>
<organism evidence="2 3">
    <name type="scientific">Blattamonas nauphoetae</name>
    <dbReference type="NCBI Taxonomy" id="2049346"/>
    <lineage>
        <taxon>Eukaryota</taxon>
        <taxon>Metamonada</taxon>
        <taxon>Preaxostyla</taxon>
        <taxon>Oxymonadida</taxon>
        <taxon>Blattamonas</taxon>
    </lineage>
</organism>
<gene>
    <name evidence="2" type="ORF">BLNAU_16971</name>
</gene>
<dbReference type="EMBL" id="JARBJD010000184">
    <property type="protein sequence ID" value="KAK2948098.1"/>
    <property type="molecule type" value="Genomic_DNA"/>
</dbReference>
<dbReference type="Proteomes" id="UP001281761">
    <property type="component" value="Unassembled WGS sequence"/>
</dbReference>
<feature type="compositionally biased region" description="Basic and acidic residues" evidence="1">
    <location>
        <begin position="15"/>
        <end position="29"/>
    </location>
</feature>
<name>A0ABQ9X7V1_9EUKA</name>
<evidence type="ECO:0000256" key="1">
    <source>
        <dbReference type="SAM" id="MobiDB-lite"/>
    </source>
</evidence>
<feature type="region of interest" description="Disordered" evidence="1">
    <location>
        <begin position="1"/>
        <end position="29"/>
    </location>
</feature>
<accession>A0ABQ9X7V1</accession>
<evidence type="ECO:0000313" key="2">
    <source>
        <dbReference type="EMBL" id="KAK2948098.1"/>
    </source>
</evidence>
<sequence>MHTSFVSVDNVVHPPRHEEGSRQAQTDRDHWRFEEGETDRLECNFSHRHCIRPVTLQQSFPSVCVLPPAHQNVSQHHQLSADVASPFTISNAGLGLDCQFVHVENTDDARFAV</sequence>
<proteinExistence type="predicted"/>
<keyword evidence="3" id="KW-1185">Reference proteome</keyword>
<evidence type="ECO:0000313" key="3">
    <source>
        <dbReference type="Proteomes" id="UP001281761"/>
    </source>
</evidence>
<protein>
    <submittedName>
        <fullName evidence="2">Uncharacterized protein</fullName>
    </submittedName>
</protein>